<evidence type="ECO:0000313" key="2">
    <source>
        <dbReference type="Proteomes" id="UP001198830"/>
    </source>
</evidence>
<reference evidence="1 2" key="1">
    <citation type="submission" date="2021-10" db="EMBL/GenBank/DDBJ databases">
        <title>The diversity and Nitrogen Metabolism of Culturable Nitrate-Utilizing Bacteria Within the Oxygen Minimum Zone of the Changjiang (Yangtze River)Estuary.</title>
        <authorList>
            <person name="Zhang D."/>
            <person name="Zheng J."/>
            <person name="Liu S."/>
            <person name="He W."/>
        </authorList>
    </citation>
    <scope>NUCLEOTIDE SEQUENCE [LARGE SCALE GENOMIC DNA]</scope>
    <source>
        <strain evidence="1 2">FXH275-2</strain>
    </source>
</reference>
<name>A0ABS8H252_9SPHN</name>
<dbReference type="EMBL" id="JAJGNP010000004">
    <property type="protein sequence ID" value="MCC4232619.1"/>
    <property type="molecule type" value="Genomic_DNA"/>
</dbReference>
<dbReference type="RefSeq" id="WP_021228128.1">
    <property type="nucleotide sequence ID" value="NZ_JAJGNP010000004.1"/>
</dbReference>
<sequence length="102" mass="11011">MSRHPVTVRSADATDTDATIGYDPPMRTYFLQAFEDPKSDDPGLWLGTRLEEYPDLAGLVAAAGAKGYTLDGLTDGVIADMAREAAIPSRPSLAERCGWPLR</sequence>
<evidence type="ECO:0000313" key="1">
    <source>
        <dbReference type="EMBL" id="MCC4232619.1"/>
    </source>
</evidence>
<accession>A0ABS8H252</accession>
<organism evidence="1 2">
    <name type="scientific">Sphingobium soli</name>
    <dbReference type="NCBI Taxonomy" id="1591116"/>
    <lineage>
        <taxon>Bacteria</taxon>
        <taxon>Pseudomonadati</taxon>
        <taxon>Pseudomonadota</taxon>
        <taxon>Alphaproteobacteria</taxon>
        <taxon>Sphingomonadales</taxon>
        <taxon>Sphingomonadaceae</taxon>
        <taxon>Sphingobium</taxon>
    </lineage>
</organism>
<gene>
    <name evidence="1" type="ORF">LL253_07940</name>
</gene>
<dbReference type="Proteomes" id="UP001198830">
    <property type="component" value="Unassembled WGS sequence"/>
</dbReference>
<protein>
    <submittedName>
        <fullName evidence="1">Uncharacterized protein</fullName>
    </submittedName>
</protein>
<keyword evidence="2" id="KW-1185">Reference proteome</keyword>
<proteinExistence type="predicted"/>
<comment type="caution">
    <text evidence="1">The sequence shown here is derived from an EMBL/GenBank/DDBJ whole genome shotgun (WGS) entry which is preliminary data.</text>
</comment>